<proteinExistence type="predicted"/>
<name>A0A4R0R9R7_9APHY</name>
<reference evidence="2 3" key="1">
    <citation type="submission" date="2018-11" db="EMBL/GenBank/DDBJ databases">
        <title>Genome assembly of Steccherinum ochraceum LE-BIN_3174, the white-rot fungus of the Steccherinaceae family (The Residual Polyporoid clade, Polyporales, Basidiomycota).</title>
        <authorList>
            <person name="Fedorova T.V."/>
            <person name="Glazunova O.A."/>
            <person name="Landesman E.O."/>
            <person name="Moiseenko K.V."/>
            <person name="Psurtseva N.V."/>
            <person name="Savinova O.S."/>
            <person name="Shakhova N.V."/>
            <person name="Tyazhelova T.V."/>
            <person name="Vasina D.V."/>
        </authorList>
    </citation>
    <scope>NUCLEOTIDE SEQUENCE [LARGE SCALE GENOMIC DNA]</scope>
    <source>
        <strain evidence="2 3">LE-BIN_3174</strain>
    </source>
</reference>
<accession>A0A4R0R9R7</accession>
<comment type="caution">
    <text evidence="2">The sequence shown here is derived from an EMBL/GenBank/DDBJ whole genome shotgun (WGS) entry which is preliminary data.</text>
</comment>
<dbReference type="Proteomes" id="UP000292702">
    <property type="component" value="Unassembled WGS sequence"/>
</dbReference>
<evidence type="ECO:0000313" key="2">
    <source>
        <dbReference type="EMBL" id="TCD60298.1"/>
    </source>
</evidence>
<dbReference type="AlphaFoldDB" id="A0A4R0R9R7"/>
<evidence type="ECO:0000256" key="1">
    <source>
        <dbReference type="SAM" id="Phobius"/>
    </source>
</evidence>
<protein>
    <submittedName>
        <fullName evidence="2">Uncharacterized protein</fullName>
    </submittedName>
</protein>
<dbReference type="EMBL" id="RWJN01000622">
    <property type="protein sequence ID" value="TCD60298.1"/>
    <property type="molecule type" value="Genomic_DNA"/>
</dbReference>
<dbReference type="OrthoDB" id="2340858at2759"/>
<keyword evidence="1" id="KW-0812">Transmembrane</keyword>
<feature type="transmembrane region" description="Helical" evidence="1">
    <location>
        <begin position="41"/>
        <end position="61"/>
    </location>
</feature>
<organism evidence="2 3">
    <name type="scientific">Steccherinum ochraceum</name>
    <dbReference type="NCBI Taxonomy" id="92696"/>
    <lineage>
        <taxon>Eukaryota</taxon>
        <taxon>Fungi</taxon>
        <taxon>Dikarya</taxon>
        <taxon>Basidiomycota</taxon>
        <taxon>Agaricomycotina</taxon>
        <taxon>Agaricomycetes</taxon>
        <taxon>Polyporales</taxon>
        <taxon>Steccherinaceae</taxon>
        <taxon>Steccherinum</taxon>
    </lineage>
</organism>
<gene>
    <name evidence="2" type="ORF">EIP91_010419</name>
</gene>
<keyword evidence="3" id="KW-1185">Reference proteome</keyword>
<evidence type="ECO:0000313" key="3">
    <source>
        <dbReference type="Proteomes" id="UP000292702"/>
    </source>
</evidence>
<keyword evidence="1" id="KW-0472">Membrane</keyword>
<sequence length="600" mass="66311">MSTSSRKLQDVASNLALQVAHLVHGAITTFSKYFAMLPTSISPVAMVVLLFIKIIVVNYTLSAKLRQPVLKIDSEDGRDFKVVARGVYKARAGSLESCMQLWEKLWYGKGGSFTQDSDVDVPGILGPNFAEPCTRVTASFLDLSFLERDSVVMGVLNVPFLVETATRMSRKEQRSYSGGSGYGKTIALLNLLVAFLQEGTPCILQYTQDEAWCFSAKGVHQLRLGLLKQARDTRNVLKALKFPSKIFVLVDCNNNVQKPHPHFTFPGSGFFIVTAASPRPDRSKEWHKYSNAAVIFLPPPDWQEFCAAGVHSHQLDSRLLARSYSIIGPDARRGFSAARDEQQFATFIADMKTAARELACDTTGNAQLLNLFDEANPIDPSFGHNGILSIRPDPSNPSVAVGSLGSPYGRRLYCQQLELNVATRIAEQYKLFAVNPKQAALAGHIYEASAHNHLPGTPRTLSVLPKRDRIQITVAFPDDPTDINFPGDLLPTSQTSAYLIPSSASHPTFDAFFFLEDHVYILQMTISRTHALKATGLDHLADAIAQERPALLPTVARPWHFVWIVPGAVAPDLNKKRVVGNSPRNWKVLLRQYTSAYDIE</sequence>
<keyword evidence="1" id="KW-1133">Transmembrane helix</keyword>